<name>A0A094QH40_9ZZZZ</name>
<feature type="domain" description="Serine aminopeptidase S33" evidence="1">
    <location>
        <begin position="27"/>
        <end position="269"/>
    </location>
</feature>
<comment type="caution">
    <text evidence="2">The sequence shown here is derived from an EMBL/GenBank/DDBJ whole genome shotgun (WGS) entry which is preliminary data.</text>
</comment>
<evidence type="ECO:0000313" key="2">
    <source>
        <dbReference type="EMBL" id="KGA13671.1"/>
    </source>
</evidence>
<accession>A0A094QH40</accession>
<gene>
    <name evidence="2" type="ORF">GM51_19135</name>
</gene>
<dbReference type="InterPro" id="IPR029058">
    <property type="entry name" value="AB_hydrolase_fold"/>
</dbReference>
<dbReference type="AlphaFoldDB" id="A0A094QH40"/>
<organism evidence="2">
    <name type="scientific">freshwater metagenome</name>
    <dbReference type="NCBI Taxonomy" id="449393"/>
    <lineage>
        <taxon>unclassified sequences</taxon>
        <taxon>metagenomes</taxon>
        <taxon>ecological metagenomes</taxon>
    </lineage>
</organism>
<dbReference type="SUPFAM" id="SSF53474">
    <property type="entry name" value="alpha/beta-Hydrolases"/>
    <property type="match status" value="1"/>
</dbReference>
<proteinExistence type="predicted"/>
<dbReference type="InterPro" id="IPR051044">
    <property type="entry name" value="MAG_DAG_Lipase"/>
</dbReference>
<dbReference type="InterPro" id="IPR022742">
    <property type="entry name" value="Hydrolase_4"/>
</dbReference>
<dbReference type="Gene3D" id="3.40.50.1820">
    <property type="entry name" value="alpha/beta hydrolase"/>
    <property type="match status" value="1"/>
</dbReference>
<dbReference type="Pfam" id="PF12146">
    <property type="entry name" value="Hydrolase_4"/>
    <property type="match status" value="1"/>
</dbReference>
<protein>
    <recommendedName>
        <fullName evidence="1">Serine aminopeptidase S33 domain-containing protein</fullName>
    </recommendedName>
</protein>
<reference evidence="2" key="1">
    <citation type="submission" date="2014-06" db="EMBL/GenBank/DDBJ databases">
        <title>Key roles for freshwater Actinobacteria revealed by deep metagenomic sequencing.</title>
        <authorList>
            <person name="Ghai R."/>
            <person name="Mizuno C.M."/>
            <person name="Picazo A."/>
            <person name="Camacho A."/>
            <person name="Rodriguez-Valera F."/>
        </authorList>
    </citation>
    <scope>NUCLEOTIDE SEQUENCE</scope>
</reference>
<dbReference type="EMBL" id="JNSL01000177">
    <property type="protein sequence ID" value="KGA13671.1"/>
    <property type="molecule type" value="Genomic_DNA"/>
</dbReference>
<sequence length="288" mass="32433">MTDLPIKRSFKDDFGVEIMFYEWPVAQPKAVIQIAHGLGEHARRYDAMAAMLNKAGFSVYADDHRGHGQTGLRQFENKQIKRLGNLGPGGMKATYKQVADFSKLIKSENPNRPLVLLGHSWGSFIAQKVINKYSDMYDAVILSGSALTMPGYLATGDFNKVWKKLPGSTGYEWLSRDVDVQNKFVEDPLTFLALAMQVFGVKNSLQLFGTPSKEIRRDLPILVQVGEADPIGGEYSNKALVEAYRKNAGIDDIELFVYHECRHEIYNELNKEAIIDDLVTWVNQRVSK</sequence>
<dbReference type="PANTHER" id="PTHR11614">
    <property type="entry name" value="PHOSPHOLIPASE-RELATED"/>
    <property type="match status" value="1"/>
</dbReference>
<evidence type="ECO:0000259" key="1">
    <source>
        <dbReference type="Pfam" id="PF12146"/>
    </source>
</evidence>